<dbReference type="Proteomes" id="UP000829398">
    <property type="component" value="Chromosome 9"/>
</dbReference>
<comment type="caution">
    <text evidence="1">The sequence shown here is derived from an EMBL/GenBank/DDBJ whole genome shotgun (WGS) entry which is preliminary data.</text>
</comment>
<accession>A0ACB8I9T6</accession>
<sequence length="325" mass="36616">MVEQIISTRKICGDLQHITSTRMLLVTSTRKSPGSTSSARPISCKKHKVIPAVFLLRVDSRRPGQRQLARHALQPENLGTKATQPPMTTEMGNPRSRVKSDNHEHTKLPYFQFLTILVESVIDYAIHFGISTDVGRIMGQDYIFVREFVAFAASVLVKAWKESDDSKGDTEVILGGMAGLHDEIAWFKKEASKWGVELSETVPQKANQVYCRFLESLMSPEVDYTVAITVFWAIEAVYQESFAHCLEPDTNTPPELQEVCQRWGNDGFGQYCHSLKKIANRLLEKASDDLIMGKAGDDVLKKAEVELIRVLEHEVEFWNMSRGTA</sequence>
<keyword evidence="2" id="KW-1185">Reference proteome</keyword>
<dbReference type="EMBL" id="CM039178">
    <property type="protein sequence ID" value="KAH9683789.1"/>
    <property type="molecule type" value="Genomic_DNA"/>
</dbReference>
<name>A0ACB8I9T6_CITSI</name>
<reference evidence="2" key="1">
    <citation type="journal article" date="2023" name="Hortic. Res.">
        <title>A chromosome-level phased genome enabling allele-level studies in sweet orange: a case study on citrus Huanglongbing tolerance.</title>
        <authorList>
            <person name="Wu B."/>
            <person name="Yu Q."/>
            <person name="Deng Z."/>
            <person name="Duan Y."/>
            <person name="Luo F."/>
            <person name="Gmitter F. Jr."/>
        </authorList>
    </citation>
    <scope>NUCLEOTIDE SEQUENCE [LARGE SCALE GENOMIC DNA]</scope>
    <source>
        <strain evidence="2">cv. Valencia</strain>
    </source>
</reference>
<protein>
    <submittedName>
        <fullName evidence="1">Bifunctional TENA-E protein</fullName>
    </submittedName>
</protein>
<evidence type="ECO:0000313" key="1">
    <source>
        <dbReference type="EMBL" id="KAH9683789.1"/>
    </source>
</evidence>
<evidence type="ECO:0000313" key="2">
    <source>
        <dbReference type="Proteomes" id="UP000829398"/>
    </source>
</evidence>
<gene>
    <name evidence="1" type="ORF">KPL71_027798</name>
</gene>
<organism evidence="1 2">
    <name type="scientific">Citrus sinensis</name>
    <name type="common">Sweet orange</name>
    <name type="synonym">Citrus aurantium var. sinensis</name>
    <dbReference type="NCBI Taxonomy" id="2711"/>
    <lineage>
        <taxon>Eukaryota</taxon>
        <taxon>Viridiplantae</taxon>
        <taxon>Streptophyta</taxon>
        <taxon>Embryophyta</taxon>
        <taxon>Tracheophyta</taxon>
        <taxon>Spermatophyta</taxon>
        <taxon>Magnoliopsida</taxon>
        <taxon>eudicotyledons</taxon>
        <taxon>Gunneridae</taxon>
        <taxon>Pentapetalae</taxon>
        <taxon>rosids</taxon>
        <taxon>malvids</taxon>
        <taxon>Sapindales</taxon>
        <taxon>Rutaceae</taxon>
        <taxon>Aurantioideae</taxon>
        <taxon>Citrus</taxon>
    </lineage>
</organism>
<proteinExistence type="predicted"/>